<dbReference type="Gene3D" id="2.40.100.20">
    <property type="match status" value="1"/>
</dbReference>
<name>A0A1G6GCH9_BACOV</name>
<evidence type="ECO:0000256" key="1">
    <source>
        <dbReference type="SAM" id="MobiDB-lite"/>
    </source>
</evidence>
<keyword evidence="2" id="KW-0732">Signal</keyword>
<feature type="chain" id="PRO_5010343170" description="Cyclophilin-like domain-containing protein" evidence="2">
    <location>
        <begin position="33"/>
        <end position="177"/>
    </location>
</feature>
<dbReference type="AlphaFoldDB" id="A0A1G6GCH9"/>
<dbReference type="EMBL" id="FMYE01000107">
    <property type="protein sequence ID" value="SDB79691.1"/>
    <property type="molecule type" value="Genomic_DNA"/>
</dbReference>
<feature type="domain" description="Cyclophilin-like" evidence="3">
    <location>
        <begin position="66"/>
        <end position="175"/>
    </location>
</feature>
<accession>A0A1G6GCH9</accession>
<feature type="region of interest" description="Disordered" evidence="1">
    <location>
        <begin position="38"/>
        <end position="58"/>
    </location>
</feature>
<feature type="signal peptide" evidence="2">
    <location>
        <begin position="1"/>
        <end position="32"/>
    </location>
</feature>
<dbReference type="Pfam" id="PF18050">
    <property type="entry name" value="Cyclophil_like2"/>
    <property type="match status" value="1"/>
</dbReference>
<dbReference type="SUPFAM" id="SSF50891">
    <property type="entry name" value="Cyclophilin-like"/>
    <property type="match status" value="1"/>
</dbReference>
<dbReference type="InterPro" id="IPR041183">
    <property type="entry name" value="Cyclophilin-like"/>
</dbReference>
<protein>
    <recommendedName>
        <fullName evidence="3">Cyclophilin-like domain-containing protein</fullName>
    </recommendedName>
</protein>
<dbReference type="PROSITE" id="PS51257">
    <property type="entry name" value="PROKAR_LIPOPROTEIN"/>
    <property type="match status" value="1"/>
</dbReference>
<feature type="compositionally biased region" description="Basic and acidic residues" evidence="1">
    <location>
        <begin position="38"/>
        <end position="49"/>
    </location>
</feature>
<dbReference type="InterPro" id="IPR029000">
    <property type="entry name" value="Cyclophilin-like_dom_sf"/>
</dbReference>
<dbReference type="Proteomes" id="UP000183670">
    <property type="component" value="Unassembled WGS sequence"/>
</dbReference>
<proteinExistence type="predicted"/>
<organism evidence="4 5">
    <name type="scientific">Bacteroides ovatus</name>
    <dbReference type="NCBI Taxonomy" id="28116"/>
    <lineage>
        <taxon>Bacteria</taxon>
        <taxon>Pseudomonadati</taxon>
        <taxon>Bacteroidota</taxon>
        <taxon>Bacteroidia</taxon>
        <taxon>Bacteroidales</taxon>
        <taxon>Bacteroidaceae</taxon>
        <taxon>Bacteroides</taxon>
    </lineage>
</organism>
<sequence length="177" mass="19843">MDMNRKIRLSVIRVKRFSIYSFTILLASVWIACSEHPDNTEYPETRRTEINNGDEEPNTESMKIKITVGQRVITATMADNAAAQDFVSRLPLEVTLNDYNNTEKIFYPSPKFSIEGVKRGCAPAPGDITIYAPWGNVAIFYKKWSQSSDLILIGSIDGDGIKALSVSGDLTVKFERE</sequence>
<gene>
    <name evidence="4" type="ORF">SAMN05192581_11073</name>
</gene>
<evidence type="ECO:0000313" key="5">
    <source>
        <dbReference type="Proteomes" id="UP000183670"/>
    </source>
</evidence>
<evidence type="ECO:0000313" key="4">
    <source>
        <dbReference type="EMBL" id="SDB79691.1"/>
    </source>
</evidence>
<evidence type="ECO:0000259" key="3">
    <source>
        <dbReference type="Pfam" id="PF18050"/>
    </source>
</evidence>
<evidence type="ECO:0000256" key="2">
    <source>
        <dbReference type="SAM" id="SignalP"/>
    </source>
</evidence>
<reference evidence="4 5" key="1">
    <citation type="submission" date="2016-10" db="EMBL/GenBank/DDBJ databases">
        <authorList>
            <person name="de Groot N.N."/>
        </authorList>
    </citation>
    <scope>NUCLEOTIDE SEQUENCE [LARGE SCALE GENOMIC DNA]</scope>
    <source>
        <strain evidence="4 5">NLAE-zl-C500</strain>
    </source>
</reference>